<keyword evidence="3" id="KW-1185">Reference proteome</keyword>
<dbReference type="Proteomes" id="UP000033633">
    <property type="component" value="Unassembled WGS sequence"/>
</dbReference>
<dbReference type="Gene3D" id="3.50.50.60">
    <property type="entry name" value="FAD/NAD(P)-binding domain"/>
    <property type="match status" value="1"/>
</dbReference>
<dbReference type="OrthoDB" id="6309046at2"/>
<accession>A0A0F5VE59</accession>
<feature type="domain" description="FAD-dependent urate hydroxylase HpyO/Asp monooxygenase CreE-like FAD/NAD(P)-binding" evidence="1">
    <location>
        <begin position="8"/>
        <end position="158"/>
    </location>
</feature>
<dbReference type="PANTHER" id="PTHR40254">
    <property type="entry name" value="BLR0577 PROTEIN"/>
    <property type="match status" value="1"/>
</dbReference>
<dbReference type="InterPro" id="IPR038732">
    <property type="entry name" value="HpyO/CreE_NAD-binding"/>
</dbReference>
<evidence type="ECO:0000259" key="1">
    <source>
        <dbReference type="Pfam" id="PF13454"/>
    </source>
</evidence>
<reference evidence="2 3" key="1">
    <citation type="submission" date="2014-12" db="EMBL/GenBank/DDBJ databases">
        <title>Mercury Reductase activity and rhizosphere competence traits in the genome of root associated Photobacterium halotolerans MELD1.</title>
        <authorList>
            <person name="Mathew D.C."/>
            <person name="Huang C.-C."/>
        </authorList>
    </citation>
    <scope>NUCLEOTIDE SEQUENCE [LARGE SCALE GENOMIC DNA]</scope>
    <source>
        <strain evidence="2 3">MELD1</strain>
    </source>
</reference>
<dbReference type="AlphaFoldDB" id="A0A0F5VE59"/>
<organism evidence="2 3">
    <name type="scientific">Photobacterium halotolerans</name>
    <dbReference type="NCBI Taxonomy" id="265726"/>
    <lineage>
        <taxon>Bacteria</taxon>
        <taxon>Pseudomonadati</taxon>
        <taxon>Pseudomonadota</taxon>
        <taxon>Gammaproteobacteria</taxon>
        <taxon>Vibrionales</taxon>
        <taxon>Vibrionaceae</taxon>
        <taxon>Photobacterium</taxon>
    </lineage>
</organism>
<evidence type="ECO:0000313" key="3">
    <source>
        <dbReference type="Proteomes" id="UP000033633"/>
    </source>
</evidence>
<comment type="caution">
    <text evidence="2">The sequence shown here is derived from an EMBL/GenBank/DDBJ whole genome shotgun (WGS) entry which is preliminary data.</text>
</comment>
<dbReference type="PRINTS" id="PR00368">
    <property type="entry name" value="FADPNR"/>
</dbReference>
<sequence length="466" mass="51743">MTNIKNIAIIGAGPSGISAYLQLVKELHNDLTSITIFDPIGIAESFSFNTDLASSLNNTSVGVSSLYSDDKLDYFKWLQDKKSDLNVSSSDFISRYYFKEYCQDRFWQSKDYADAFGCSTFVENSEVHKLAFKNGRMIVTSQNDIDFFFDAVILATGVTTTTPGGLDNSCTNLITNPYPESLFLQRVNNDSKVLILGSKLSAIDVSVAIHNKYPNAQMTMVSRSGELPSVRSSLLIKSTVPQDYNILSRLSASSCADKINAEYKLEQDIACCKSSLNHWEDIVGQFIEEFNEQIPTMTPDRQLRLMSKYQYFIKHYVSSFPLANAEIVLQAIKSGNLTILKKDISDYIVVKDKHIFGKERDRLKNFDVVINASGISHKPIDDTLIHSLSQLSVTKNKAGGLKVSSSSMRVLSENDSVPLYVIGGPAAGEVPITNYVRSSVTQAKKIVSDIVRLTRCSKKGLLSYYA</sequence>
<dbReference type="InterPro" id="IPR036188">
    <property type="entry name" value="FAD/NAD-bd_sf"/>
</dbReference>
<dbReference type="RefSeq" id="WP_046220002.1">
    <property type="nucleotide sequence ID" value="NZ_JWYV01000004.1"/>
</dbReference>
<dbReference type="PATRIC" id="fig|265726.11.peg.3549"/>
<dbReference type="EMBL" id="JWYV01000004">
    <property type="protein sequence ID" value="KKD00461.1"/>
    <property type="molecule type" value="Genomic_DNA"/>
</dbReference>
<gene>
    <name evidence="2" type="ORF">KY46_07430</name>
</gene>
<dbReference type="PANTHER" id="PTHR40254:SF1">
    <property type="entry name" value="BLR0577 PROTEIN"/>
    <property type="match status" value="1"/>
</dbReference>
<dbReference type="SUPFAM" id="SSF51905">
    <property type="entry name" value="FAD/NAD(P)-binding domain"/>
    <property type="match status" value="1"/>
</dbReference>
<dbReference type="STRING" id="265726.KY46_07430"/>
<name>A0A0F5VE59_9GAMM</name>
<dbReference type="Pfam" id="PF13454">
    <property type="entry name" value="NAD_binding_9"/>
    <property type="match status" value="1"/>
</dbReference>
<dbReference type="InterPro" id="IPR052189">
    <property type="entry name" value="L-asp_N-monooxygenase_NS-form"/>
</dbReference>
<evidence type="ECO:0000313" key="2">
    <source>
        <dbReference type="EMBL" id="KKD00461.1"/>
    </source>
</evidence>
<proteinExistence type="predicted"/>
<protein>
    <recommendedName>
        <fullName evidence="1">FAD-dependent urate hydroxylase HpyO/Asp monooxygenase CreE-like FAD/NAD(P)-binding domain-containing protein</fullName>
    </recommendedName>
</protein>